<organism evidence="1 2">
    <name type="scientific">Thalassotalea profundi</name>
    <dbReference type="NCBI Taxonomy" id="2036687"/>
    <lineage>
        <taxon>Bacteria</taxon>
        <taxon>Pseudomonadati</taxon>
        <taxon>Pseudomonadota</taxon>
        <taxon>Gammaproteobacteria</taxon>
        <taxon>Alteromonadales</taxon>
        <taxon>Colwelliaceae</taxon>
        <taxon>Thalassotalea</taxon>
    </lineage>
</organism>
<dbReference type="Gene3D" id="3.40.50.150">
    <property type="entry name" value="Vaccinia Virus protein VP39"/>
    <property type="match status" value="1"/>
</dbReference>
<dbReference type="PROSITE" id="PS51257">
    <property type="entry name" value="PROKAR_LIPOPROTEIN"/>
    <property type="match status" value="1"/>
</dbReference>
<accession>A0ABQ3J0V9</accession>
<dbReference type="SUPFAM" id="SSF53335">
    <property type="entry name" value="S-adenosyl-L-methionine-dependent methyltransferases"/>
    <property type="match status" value="1"/>
</dbReference>
<dbReference type="GO" id="GO:0032259">
    <property type="term" value="P:methylation"/>
    <property type="evidence" value="ECO:0007669"/>
    <property type="project" value="UniProtKB-KW"/>
</dbReference>
<protein>
    <submittedName>
        <fullName evidence="1">Methyltransferase</fullName>
    </submittedName>
</protein>
<dbReference type="InterPro" id="IPR016980">
    <property type="entry name" value="S-AdoMet-dep_MeTrfase_Alr7345"/>
</dbReference>
<dbReference type="EMBL" id="BNAH01000015">
    <property type="protein sequence ID" value="GHF00352.1"/>
    <property type="molecule type" value="Genomic_DNA"/>
</dbReference>
<proteinExistence type="predicted"/>
<dbReference type="GO" id="GO:0008168">
    <property type="term" value="F:methyltransferase activity"/>
    <property type="evidence" value="ECO:0007669"/>
    <property type="project" value="UniProtKB-KW"/>
</dbReference>
<dbReference type="PIRSF" id="PIRSF031679">
    <property type="entry name" value="Mtase_Alr7345_prd"/>
    <property type="match status" value="1"/>
</dbReference>
<comment type="caution">
    <text evidence="1">The sequence shown here is derived from an EMBL/GenBank/DDBJ whole genome shotgun (WGS) entry which is preliminary data.</text>
</comment>
<keyword evidence="1" id="KW-0489">Methyltransferase</keyword>
<evidence type="ECO:0000313" key="1">
    <source>
        <dbReference type="EMBL" id="GHF00352.1"/>
    </source>
</evidence>
<evidence type="ECO:0000313" key="2">
    <source>
        <dbReference type="Proteomes" id="UP000626370"/>
    </source>
</evidence>
<dbReference type="RefSeq" id="WP_189379302.1">
    <property type="nucleotide sequence ID" value="NZ_BNAH01000015.1"/>
</dbReference>
<dbReference type="Proteomes" id="UP000626370">
    <property type="component" value="Unassembled WGS sequence"/>
</dbReference>
<sequence length="269" mass="29644">MNVIKKIFSASILSSALILTGCMSEGESSALENAINSDHRSVENKARDQYRHPKETLEFFGFMPEMTVVEITPGGGWYTKILAPALKGKGKLYGAHYPDTGEDNYYSNSRKKLVEMLASDPIYSEVVLTDFVPKKTSTLAPAGSADLVLTFRNLHNWGEEGMQQVFKDAYTALKKGGVLGVVEHRMPTSQNWKENMKSGYVPEALVIDFAKAAGFSLAASSEVNANPKDTADHPRGVWTLPPSLALKDQDKEKYLAIGESDRMTLKFVK</sequence>
<keyword evidence="1" id="KW-0808">Transferase</keyword>
<reference evidence="2" key="1">
    <citation type="journal article" date="2019" name="Int. J. Syst. Evol. Microbiol.">
        <title>The Global Catalogue of Microorganisms (GCM) 10K type strain sequencing project: providing services to taxonomists for standard genome sequencing and annotation.</title>
        <authorList>
            <consortium name="The Broad Institute Genomics Platform"/>
            <consortium name="The Broad Institute Genome Sequencing Center for Infectious Disease"/>
            <person name="Wu L."/>
            <person name="Ma J."/>
        </authorList>
    </citation>
    <scope>NUCLEOTIDE SEQUENCE [LARGE SCALE GENOMIC DNA]</scope>
    <source>
        <strain evidence="2">CGMCC 1.15922</strain>
    </source>
</reference>
<name>A0ABQ3J0V9_9GAMM</name>
<keyword evidence="2" id="KW-1185">Reference proteome</keyword>
<dbReference type="InterPro" id="IPR029063">
    <property type="entry name" value="SAM-dependent_MTases_sf"/>
</dbReference>
<gene>
    <name evidence="1" type="ORF">GCM10011501_32370</name>
</gene>